<dbReference type="Pfam" id="PF14504">
    <property type="entry name" value="CAP_assoc_N"/>
    <property type="match status" value="1"/>
</dbReference>
<feature type="domain" description="CAP-associated" evidence="3">
    <location>
        <begin position="89"/>
        <end position="228"/>
    </location>
</feature>
<proteinExistence type="predicted"/>
<dbReference type="InterPro" id="IPR035940">
    <property type="entry name" value="CAP_sf"/>
</dbReference>
<dbReference type="EMBL" id="CP000903">
    <property type="protein sequence ID" value="ABY44933.1"/>
    <property type="molecule type" value="Genomic_DNA"/>
</dbReference>
<evidence type="ECO:0000313" key="4">
    <source>
        <dbReference type="EMBL" id="ABY44933.1"/>
    </source>
</evidence>
<dbReference type="HOGENOM" id="CLU_048708_0_1_9"/>
<evidence type="ECO:0000256" key="1">
    <source>
        <dbReference type="SAM" id="Phobius"/>
    </source>
</evidence>
<accession>A9VU99</accession>
<keyword evidence="1" id="KW-1133">Transmembrane helix</keyword>
<name>A9VU99_BACMK</name>
<dbReference type="Gene3D" id="3.40.33.10">
    <property type="entry name" value="CAP"/>
    <property type="match status" value="1"/>
</dbReference>
<keyword evidence="1" id="KW-0812">Transmembrane</keyword>
<sequence>MKRVRYTQKKEIKGFVYISILCFVQEVYRLKKLLRIVMITFLILAVDLYGKLLVSQYILTPSHSKQENKIVKKKKQVNEESTDTVLNMLGGDSENLLAKWGEPSRIEPSAYGYEWWVYNQDLAQYVQFGVAERKVVTAYVAGEQVKVAPYYINEKYEEVYKKNPLSHEISLKRGKNSYQFELSDTEVMEQPLVPVEDGWAQLYFDHFTHELVGLRYMDDETLLRQRPYQLVYSGELIAEQPLTPEKMKQVENGNMQQILDLTNIIRSRHQLPLLTLDQQTADVAFGHSKDMKDNNYFSHDSPTFGTLGDRLQRGQVTFQLAGENIAAQHSDGIAAVQGWLNSEGHRKNLLNEQFTGLGVGVYDKFYTQNFIRK</sequence>
<evidence type="ECO:0000313" key="5">
    <source>
        <dbReference type="Proteomes" id="UP000002154"/>
    </source>
</evidence>
<feature type="domain" description="SCP" evidence="2">
    <location>
        <begin position="259"/>
        <end position="364"/>
    </location>
</feature>
<evidence type="ECO:0000259" key="3">
    <source>
        <dbReference type="Pfam" id="PF14504"/>
    </source>
</evidence>
<evidence type="ECO:0000259" key="2">
    <source>
        <dbReference type="Pfam" id="PF00188"/>
    </source>
</evidence>
<gene>
    <name evidence="4" type="ordered locus">BcerKBAB4_3764</name>
</gene>
<organism evidence="4 5">
    <name type="scientific">Bacillus mycoides (strain KBAB4)</name>
    <name type="common">Bacillus weihenstephanensis</name>
    <dbReference type="NCBI Taxonomy" id="315730"/>
    <lineage>
        <taxon>Bacteria</taxon>
        <taxon>Bacillati</taxon>
        <taxon>Bacillota</taxon>
        <taxon>Bacilli</taxon>
        <taxon>Bacillales</taxon>
        <taxon>Bacillaceae</taxon>
        <taxon>Bacillus</taxon>
        <taxon>Bacillus cereus group</taxon>
    </lineage>
</organism>
<dbReference type="Proteomes" id="UP000002154">
    <property type="component" value="Chromosome"/>
</dbReference>
<dbReference type="PANTHER" id="PTHR31157">
    <property type="entry name" value="SCP DOMAIN-CONTAINING PROTEIN"/>
    <property type="match status" value="1"/>
</dbReference>
<reference evidence="4 5" key="1">
    <citation type="journal article" date="2008" name="Chem. Biol. Interact.">
        <title>Extending the Bacillus cereus group genomics to putative food-borne pathogens of different toxicity.</title>
        <authorList>
            <person name="Lapidus A."/>
            <person name="Goltsman E."/>
            <person name="Auger S."/>
            <person name="Galleron N."/>
            <person name="Segurens B."/>
            <person name="Dossat C."/>
            <person name="Land M.L."/>
            <person name="Broussolle V."/>
            <person name="Brillard J."/>
            <person name="Guinebretiere M.H."/>
            <person name="Sanchis V."/>
            <person name="Nguen-The C."/>
            <person name="Lereclus D."/>
            <person name="Richardson P."/>
            <person name="Wincker P."/>
            <person name="Weissenbach J."/>
            <person name="Ehrlich S.D."/>
            <person name="Sorokin A."/>
        </authorList>
    </citation>
    <scope>NUCLEOTIDE SEQUENCE [LARGE SCALE GENOMIC DNA]</scope>
    <source>
        <strain evidence="4 5">KBAB4</strain>
    </source>
</reference>
<dbReference type="AlphaFoldDB" id="A9VU99"/>
<dbReference type="InterPro" id="IPR029410">
    <property type="entry name" value="CAP_assoc"/>
</dbReference>
<dbReference type="CDD" id="cd05379">
    <property type="entry name" value="CAP_bacterial"/>
    <property type="match status" value="1"/>
</dbReference>
<dbReference type="InterPro" id="IPR014044">
    <property type="entry name" value="CAP_dom"/>
</dbReference>
<dbReference type="PANTHER" id="PTHR31157:SF26">
    <property type="entry name" value="SCP-LIKE EXTRACELLULAR PROTEIN"/>
    <property type="match status" value="1"/>
</dbReference>
<dbReference type="SUPFAM" id="SSF55797">
    <property type="entry name" value="PR-1-like"/>
    <property type="match status" value="1"/>
</dbReference>
<feature type="transmembrane region" description="Helical" evidence="1">
    <location>
        <begin position="36"/>
        <end position="59"/>
    </location>
</feature>
<dbReference type="Pfam" id="PF00188">
    <property type="entry name" value="CAP"/>
    <property type="match status" value="1"/>
</dbReference>
<keyword evidence="1" id="KW-0472">Membrane</keyword>
<dbReference type="KEGG" id="bwe:BcerKBAB4_3764"/>
<protein>
    <submittedName>
        <fullName evidence="4">SCP-like extracellular</fullName>
    </submittedName>
</protein>
<dbReference type="eggNOG" id="COG2340">
    <property type="taxonomic scope" value="Bacteria"/>
</dbReference>